<organism evidence="3 4">
    <name type="scientific">Prymnesium parvum</name>
    <name type="common">Toxic golden alga</name>
    <dbReference type="NCBI Taxonomy" id="97485"/>
    <lineage>
        <taxon>Eukaryota</taxon>
        <taxon>Haptista</taxon>
        <taxon>Haptophyta</taxon>
        <taxon>Prymnesiophyceae</taxon>
        <taxon>Prymnesiales</taxon>
        <taxon>Prymnesiaceae</taxon>
        <taxon>Prymnesium</taxon>
    </lineage>
</organism>
<protein>
    <recommendedName>
        <fullName evidence="5">Cilia- and flagella-associated protein 157</fullName>
    </recommendedName>
</protein>
<accession>A0AB34KCD5</accession>
<evidence type="ECO:0000256" key="2">
    <source>
        <dbReference type="SAM" id="MobiDB-lite"/>
    </source>
</evidence>
<dbReference type="Proteomes" id="UP001515480">
    <property type="component" value="Unassembled WGS sequence"/>
</dbReference>
<dbReference type="AlphaFoldDB" id="A0AB34KCD5"/>
<gene>
    <name evidence="3" type="ORF">AB1Y20_001031</name>
</gene>
<name>A0AB34KCD5_PRYPA</name>
<evidence type="ECO:0008006" key="5">
    <source>
        <dbReference type="Google" id="ProtNLM"/>
    </source>
</evidence>
<evidence type="ECO:0000313" key="3">
    <source>
        <dbReference type="EMBL" id="KAL1530110.1"/>
    </source>
</evidence>
<sequence length="212" mass="24410">MDGASADGTPQSARSIRVKPHRVAAGTRTPWHSEWEAEKKDAKLQFKADFEKLVHDMHAALQQEARQLNEVTGERMAKEASLSRLTKQFEDGKDMSTKLLNDKERLSSRLQELEHDLAIVTEELDDELRDEMTREHMYNTLAAVRSCWERRRQDHASRVVEACEQLRDLKERHEVAAFMEQHVLHGLAQAKEALVRQRAKQEETKVAMKASS</sequence>
<feature type="region of interest" description="Disordered" evidence="2">
    <location>
        <begin position="1"/>
        <end position="32"/>
    </location>
</feature>
<keyword evidence="4" id="KW-1185">Reference proteome</keyword>
<comment type="caution">
    <text evidence="3">The sequence shown here is derived from an EMBL/GenBank/DDBJ whole genome shotgun (WGS) entry which is preliminary data.</text>
</comment>
<dbReference type="EMBL" id="JBGBPQ010000001">
    <property type="protein sequence ID" value="KAL1530110.1"/>
    <property type="molecule type" value="Genomic_DNA"/>
</dbReference>
<proteinExistence type="predicted"/>
<evidence type="ECO:0000313" key="4">
    <source>
        <dbReference type="Proteomes" id="UP001515480"/>
    </source>
</evidence>
<keyword evidence="1" id="KW-0175">Coiled coil</keyword>
<feature type="coiled-coil region" evidence="1">
    <location>
        <begin position="96"/>
        <end position="172"/>
    </location>
</feature>
<reference evidence="3 4" key="1">
    <citation type="journal article" date="2024" name="Science">
        <title>Giant polyketide synthase enzymes in the biosynthesis of giant marine polyether toxins.</title>
        <authorList>
            <person name="Fallon T.R."/>
            <person name="Shende V.V."/>
            <person name="Wierzbicki I.H."/>
            <person name="Pendleton A.L."/>
            <person name="Watervoot N.F."/>
            <person name="Auber R.P."/>
            <person name="Gonzalez D.J."/>
            <person name="Wisecaver J.H."/>
            <person name="Moore B.S."/>
        </authorList>
    </citation>
    <scope>NUCLEOTIDE SEQUENCE [LARGE SCALE GENOMIC DNA]</scope>
    <source>
        <strain evidence="3 4">12B1</strain>
    </source>
</reference>
<evidence type="ECO:0000256" key="1">
    <source>
        <dbReference type="SAM" id="Coils"/>
    </source>
</evidence>